<dbReference type="AlphaFoldDB" id="A0A9W8GLG7"/>
<evidence type="ECO:0000313" key="3">
    <source>
        <dbReference type="Proteomes" id="UP001151516"/>
    </source>
</evidence>
<gene>
    <name evidence="2" type="ORF">IWW39_000177</name>
</gene>
<keyword evidence="1" id="KW-0732">Signal</keyword>
<sequence>MKFAATFAALCVIAIATVHALPAVKRCDTPFDKCVAENGGAHFPYPGPGDCHNVGSCECMPDGSVASSKVKQVSRFNI</sequence>
<feature type="signal peptide" evidence="1">
    <location>
        <begin position="1"/>
        <end position="20"/>
    </location>
</feature>
<feature type="chain" id="PRO_5040972173" evidence="1">
    <location>
        <begin position="21"/>
        <end position="78"/>
    </location>
</feature>
<dbReference type="EMBL" id="JANBTX010000002">
    <property type="protein sequence ID" value="KAJ2691278.1"/>
    <property type="molecule type" value="Genomic_DNA"/>
</dbReference>
<keyword evidence="3" id="KW-1185">Reference proteome</keyword>
<evidence type="ECO:0000256" key="1">
    <source>
        <dbReference type="SAM" id="SignalP"/>
    </source>
</evidence>
<dbReference type="Proteomes" id="UP001151516">
    <property type="component" value="Unassembled WGS sequence"/>
</dbReference>
<evidence type="ECO:0000313" key="2">
    <source>
        <dbReference type="EMBL" id="KAJ2691278.1"/>
    </source>
</evidence>
<organism evidence="2 3">
    <name type="scientific">Coemansia spiralis</name>
    <dbReference type="NCBI Taxonomy" id="417178"/>
    <lineage>
        <taxon>Eukaryota</taxon>
        <taxon>Fungi</taxon>
        <taxon>Fungi incertae sedis</taxon>
        <taxon>Zoopagomycota</taxon>
        <taxon>Kickxellomycotina</taxon>
        <taxon>Kickxellomycetes</taxon>
        <taxon>Kickxellales</taxon>
        <taxon>Kickxellaceae</taxon>
        <taxon>Coemansia</taxon>
    </lineage>
</organism>
<comment type="caution">
    <text evidence="2">The sequence shown here is derived from an EMBL/GenBank/DDBJ whole genome shotgun (WGS) entry which is preliminary data.</text>
</comment>
<reference evidence="2" key="1">
    <citation type="submission" date="2022-07" db="EMBL/GenBank/DDBJ databases">
        <title>Phylogenomic reconstructions and comparative analyses of Kickxellomycotina fungi.</title>
        <authorList>
            <person name="Reynolds N.K."/>
            <person name="Stajich J.E."/>
            <person name="Barry K."/>
            <person name="Grigoriev I.V."/>
            <person name="Crous P."/>
            <person name="Smith M.E."/>
        </authorList>
    </citation>
    <scope>NUCLEOTIDE SEQUENCE</scope>
    <source>
        <strain evidence="2">CBS 109367</strain>
    </source>
</reference>
<proteinExistence type="predicted"/>
<dbReference type="OrthoDB" id="5548684at2759"/>
<protein>
    <submittedName>
        <fullName evidence="2">Uncharacterized protein</fullName>
    </submittedName>
</protein>
<accession>A0A9W8GLG7</accession>
<name>A0A9W8GLG7_9FUNG</name>